<dbReference type="GO" id="GO:0009102">
    <property type="term" value="P:biotin biosynthetic process"/>
    <property type="evidence" value="ECO:0007669"/>
    <property type="project" value="UniProtKB-UniRule"/>
</dbReference>
<dbReference type="CDD" id="cd00610">
    <property type="entry name" value="OAT_like"/>
    <property type="match status" value="1"/>
</dbReference>
<dbReference type="OrthoDB" id="9762089at2"/>
<dbReference type="InterPro" id="IPR015422">
    <property type="entry name" value="PyrdxlP-dep_Trfase_small"/>
</dbReference>
<keyword evidence="5 9" id="KW-0949">S-adenosyl-L-methionine</keyword>
<protein>
    <recommendedName>
        <fullName evidence="9">Adenosylmethionine-8-amino-7-oxononanoate aminotransferase</fullName>
        <ecNumber evidence="9">2.6.1.62</ecNumber>
    </recommendedName>
    <alternativeName>
        <fullName evidence="9">7,8-diamino-pelargonic acid aminotransferase</fullName>
        <shortName evidence="9">DAPA AT</shortName>
        <shortName evidence="9">DAPA aminotransferase</shortName>
    </alternativeName>
    <alternativeName>
        <fullName evidence="9">7,8-diaminononanoate synthase</fullName>
        <shortName evidence="9">DANS</shortName>
    </alternativeName>
    <alternativeName>
        <fullName evidence="9">Diaminopelargonic acid synthase</fullName>
    </alternativeName>
</protein>
<sequence>MIETNLYSEILRKDQAYIWHPFTPLVGSEPPLPIVKAEGAYLYTEDGQKILDAIASWWVNLHGHSHPHIAKAIFEQAQKLEHVIFAGFTHEPAVKLAERLLAILPSNQSKVFFSDNGSTACEVAIKMALQYWYNLGEAQRTEIIALQGAYHGDTFGGMSVAERNLFNKPFLEKLFDVHFLPFPACYEVACCAGKRNNIQCFSARATIQKMQELAETGKIAAFMYEPLVQGAAGMRMYSPEILNELLRIAQKYEILCIADEVMTGFGRTGKLFASEYCSHQPDIMCLSKGITGGVMPLGVTTCTEKVISAFRSAEKTKTFYHGHSYTANPLACAAANASLDLLLQKETLQKIHQITEMHTSFEAQIRSQKRFAKVQILGTILAIELKSLEETNYFNNMAKDIYKYFLAKNILLRPLGNVLYVMPPYCIEKEELEWIYREINDFLQL</sequence>
<dbReference type="Proteomes" id="UP000233387">
    <property type="component" value="Unassembled WGS sequence"/>
</dbReference>
<dbReference type="Gene3D" id="3.40.640.10">
    <property type="entry name" value="Type I PLP-dependent aspartate aminotransferase-like (Major domain)"/>
    <property type="match status" value="1"/>
</dbReference>
<dbReference type="EMBL" id="NKXO01000015">
    <property type="protein sequence ID" value="PKQ69799.1"/>
    <property type="molecule type" value="Genomic_DNA"/>
</dbReference>
<dbReference type="NCBIfam" id="NF004624">
    <property type="entry name" value="PRK05964.1"/>
    <property type="match status" value="1"/>
</dbReference>
<keyword evidence="3 9" id="KW-0032">Aminotransferase</keyword>
<feature type="binding site" evidence="9">
    <location>
        <position position="57"/>
    </location>
    <ligand>
        <name>substrate</name>
    </ligand>
</feature>
<dbReference type="PROSITE" id="PS00600">
    <property type="entry name" value="AA_TRANSFER_CLASS_3"/>
    <property type="match status" value="1"/>
</dbReference>
<gene>
    <name evidence="9" type="primary">bioA</name>
    <name evidence="10" type="ORF">Rain11_1134</name>
</gene>
<evidence type="ECO:0000256" key="1">
    <source>
        <dbReference type="ARBA" id="ARBA00001933"/>
    </source>
</evidence>
<comment type="subcellular location">
    <subcellularLocation>
        <location evidence="9">Cytoplasm</location>
    </subcellularLocation>
</comment>
<dbReference type="InterPro" id="IPR005814">
    <property type="entry name" value="Aminotrans_3"/>
</dbReference>
<keyword evidence="7 9" id="KW-0663">Pyridoxal phosphate</keyword>
<dbReference type="InterPro" id="IPR005815">
    <property type="entry name" value="BioA"/>
</dbReference>
<reference evidence="10 11" key="1">
    <citation type="submission" date="2017-06" db="EMBL/GenBank/DDBJ databases">
        <title>Raineya orbicola gen. nov., sp. nov. a slightly thermophilic bacterium of the phylum Bacteroidetes and the description of Raineyaceae fam. nov.</title>
        <authorList>
            <person name="Albuquerque L."/>
            <person name="Polonia A.R.M."/>
            <person name="Barroso C."/>
            <person name="Froufe H.J.C."/>
            <person name="Lage O."/>
            <person name="Lobo-Da-Cunha A."/>
            <person name="Egas C."/>
            <person name="Da Costa M.S."/>
        </authorList>
    </citation>
    <scope>NUCLEOTIDE SEQUENCE [LARGE SCALE GENOMIC DNA]</scope>
    <source>
        <strain evidence="10 11">SPSPC-11</strain>
    </source>
</reference>
<feature type="binding site" evidence="9">
    <location>
        <position position="322"/>
    </location>
    <ligand>
        <name>substrate</name>
    </ligand>
</feature>
<dbReference type="SUPFAM" id="SSF53383">
    <property type="entry name" value="PLP-dependent transferases"/>
    <property type="match status" value="1"/>
</dbReference>
<dbReference type="PANTHER" id="PTHR42684">
    <property type="entry name" value="ADENOSYLMETHIONINE-8-AMINO-7-OXONONANOATE AMINOTRANSFERASE"/>
    <property type="match status" value="1"/>
</dbReference>
<dbReference type="GO" id="GO:0005737">
    <property type="term" value="C:cytoplasm"/>
    <property type="evidence" value="ECO:0007669"/>
    <property type="project" value="UniProtKB-SubCell"/>
</dbReference>
<evidence type="ECO:0000256" key="6">
    <source>
        <dbReference type="ARBA" id="ARBA00022756"/>
    </source>
</evidence>
<keyword evidence="11" id="KW-1185">Reference proteome</keyword>
<dbReference type="HAMAP" id="MF_00834">
    <property type="entry name" value="BioA"/>
    <property type="match status" value="1"/>
</dbReference>
<evidence type="ECO:0000256" key="7">
    <source>
        <dbReference type="ARBA" id="ARBA00022898"/>
    </source>
</evidence>
<dbReference type="InterPro" id="IPR049704">
    <property type="entry name" value="Aminotrans_3_PPA_site"/>
</dbReference>
<feature type="modified residue" description="N6-(pyridoxal phosphate)lysine" evidence="9">
    <location>
        <position position="288"/>
    </location>
</feature>
<comment type="pathway">
    <text evidence="2 9">Cofactor biosynthesis; biotin biosynthesis; 7,8-diaminononanoate from 8-amino-7-oxononanoate (SAM route): step 1/1.</text>
</comment>
<comment type="cofactor">
    <cofactor evidence="1 9">
        <name>pyridoxal 5'-phosphate</name>
        <dbReference type="ChEBI" id="CHEBI:597326"/>
    </cofactor>
</comment>
<organism evidence="10 11">
    <name type="scientific">Raineya orbicola</name>
    <dbReference type="NCBI Taxonomy" id="2016530"/>
    <lineage>
        <taxon>Bacteria</taxon>
        <taxon>Pseudomonadati</taxon>
        <taxon>Bacteroidota</taxon>
        <taxon>Cytophagia</taxon>
        <taxon>Cytophagales</taxon>
        <taxon>Raineyaceae</taxon>
        <taxon>Raineya</taxon>
    </lineage>
</organism>
<dbReference type="EC" id="2.6.1.62" evidence="9"/>
<dbReference type="GO" id="GO:0004141">
    <property type="term" value="F:dethiobiotin synthase activity"/>
    <property type="evidence" value="ECO:0007669"/>
    <property type="project" value="TreeGrafter"/>
</dbReference>
<dbReference type="Pfam" id="PF00202">
    <property type="entry name" value="Aminotran_3"/>
    <property type="match status" value="1"/>
</dbReference>
<keyword evidence="4 9" id="KW-0808">Transferase</keyword>
<keyword evidence="6 9" id="KW-0093">Biotin biosynthesis</keyword>
<feature type="site" description="Participates in the substrate recognition with KAPA and in a stacking interaction with the adenine ring of SAM" evidence="9">
    <location>
        <position position="22"/>
    </location>
</feature>
<evidence type="ECO:0000256" key="8">
    <source>
        <dbReference type="ARBA" id="ARBA00048449"/>
    </source>
</evidence>
<dbReference type="NCBIfam" id="TIGR00508">
    <property type="entry name" value="bioA"/>
    <property type="match status" value="1"/>
</dbReference>
<proteinExistence type="inferred from homology"/>
<dbReference type="InterPro" id="IPR015424">
    <property type="entry name" value="PyrdxlP-dep_Trfase"/>
</dbReference>
<dbReference type="RefSeq" id="WP_101358401.1">
    <property type="nucleotide sequence ID" value="NZ_NKXO01000015.1"/>
</dbReference>
<dbReference type="FunFam" id="3.40.640.10:FF:000004">
    <property type="entry name" value="Acetylornithine aminotransferase"/>
    <property type="match status" value="1"/>
</dbReference>
<evidence type="ECO:0000313" key="11">
    <source>
        <dbReference type="Proteomes" id="UP000233387"/>
    </source>
</evidence>
<dbReference type="PANTHER" id="PTHR42684:SF3">
    <property type="entry name" value="ADENOSYLMETHIONINE-8-AMINO-7-OXONONANOATE AMINOTRANSFERASE"/>
    <property type="match status" value="1"/>
</dbReference>
<name>A0A2N3IHJ5_9BACT</name>
<feature type="binding site" evidence="9">
    <location>
        <begin position="117"/>
        <end position="118"/>
    </location>
    <ligand>
        <name>pyridoxal 5'-phosphate</name>
        <dbReference type="ChEBI" id="CHEBI:597326"/>
    </ligand>
</feature>
<feature type="binding site" evidence="9">
    <location>
        <position position="259"/>
    </location>
    <ligand>
        <name>pyridoxal 5'-phosphate</name>
        <dbReference type="ChEBI" id="CHEBI:597326"/>
    </ligand>
</feature>
<evidence type="ECO:0000256" key="5">
    <source>
        <dbReference type="ARBA" id="ARBA00022691"/>
    </source>
</evidence>
<feature type="binding site" evidence="9">
    <location>
        <begin position="323"/>
        <end position="324"/>
    </location>
    <ligand>
        <name>pyridoxal 5'-phosphate</name>
        <dbReference type="ChEBI" id="CHEBI:597326"/>
    </ligand>
</feature>
<dbReference type="GO" id="GO:0051537">
    <property type="term" value="F:2 iron, 2 sulfur cluster binding"/>
    <property type="evidence" value="ECO:0007669"/>
    <property type="project" value="UniProtKB-KW"/>
</dbReference>
<comment type="similarity">
    <text evidence="9">Belongs to the class-III pyridoxal-phosphate-dependent aminotransferase family. BioA subfamily.</text>
</comment>
<dbReference type="InterPro" id="IPR015421">
    <property type="entry name" value="PyrdxlP-dep_Trfase_major"/>
</dbReference>
<accession>A0A2N3IHJ5</accession>
<comment type="catalytic activity">
    <reaction evidence="8 9">
        <text>(8S)-8-amino-7-oxononanoate + S-adenosyl-L-methionine = S-adenosyl-4-methylsulfanyl-2-oxobutanoate + (7R,8S)-7,8-diammoniononanoate</text>
        <dbReference type="Rhea" id="RHEA:16861"/>
        <dbReference type="ChEBI" id="CHEBI:16490"/>
        <dbReference type="ChEBI" id="CHEBI:59789"/>
        <dbReference type="ChEBI" id="CHEBI:149468"/>
        <dbReference type="ChEBI" id="CHEBI:149469"/>
        <dbReference type="EC" id="2.6.1.62"/>
    </reaction>
</comment>
<evidence type="ECO:0000256" key="9">
    <source>
        <dbReference type="HAMAP-Rule" id="MF_00834"/>
    </source>
</evidence>
<feature type="binding site" evidence="9">
    <location>
        <position position="413"/>
    </location>
    <ligand>
        <name>substrate</name>
    </ligand>
</feature>
<keyword evidence="9" id="KW-0963">Cytoplasm</keyword>
<feature type="binding site" evidence="9">
    <location>
        <position position="150"/>
    </location>
    <ligand>
        <name>substrate</name>
    </ligand>
</feature>
<dbReference type="GO" id="GO:0030170">
    <property type="term" value="F:pyridoxal phosphate binding"/>
    <property type="evidence" value="ECO:0007669"/>
    <property type="project" value="UniProtKB-UniRule"/>
</dbReference>
<comment type="function">
    <text evidence="9">Catalyzes the transfer of the alpha-amino group from S-adenosyl-L-methionine (SAM) to 7-keto-8-aminopelargonic acid (KAPA) to form 7,8-diaminopelargonic acid (DAPA). It is the only aminotransferase known to utilize SAM as an amino donor.</text>
</comment>
<evidence type="ECO:0000256" key="3">
    <source>
        <dbReference type="ARBA" id="ARBA00022576"/>
    </source>
</evidence>
<dbReference type="GO" id="GO:0004015">
    <property type="term" value="F:adenosylmethionine-8-amino-7-oxononanoate transaminase activity"/>
    <property type="evidence" value="ECO:0007669"/>
    <property type="project" value="UniProtKB-UniRule"/>
</dbReference>
<comment type="subunit">
    <text evidence="9">Homodimer.</text>
</comment>
<feature type="binding site" evidence="9">
    <location>
        <position position="288"/>
    </location>
    <ligand>
        <name>substrate</name>
    </ligand>
</feature>
<comment type="caution">
    <text evidence="10">The sequence shown here is derived from an EMBL/GenBank/DDBJ whole genome shotgun (WGS) entry which is preliminary data.</text>
</comment>
<dbReference type="UniPathway" id="UPA00078">
    <property type="reaction ID" value="UER00160"/>
</dbReference>
<evidence type="ECO:0000313" key="10">
    <source>
        <dbReference type="EMBL" id="PKQ69799.1"/>
    </source>
</evidence>
<evidence type="ECO:0000256" key="2">
    <source>
        <dbReference type="ARBA" id="ARBA00005063"/>
    </source>
</evidence>
<dbReference type="AlphaFoldDB" id="A0A2N3IHJ5"/>
<evidence type="ECO:0000256" key="4">
    <source>
        <dbReference type="ARBA" id="ARBA00022679"/>
    </source>
</evidence>
<dbReference type="Gene3D" id="3.90.1150.10">
    <property type="entry name" value="Aspartate Aminotransferase, domain 1"/>
    <property type="match status" value="1"/>
</dbReference>